<proteinExistence type="inferred from homology"/>
<dbReference type="InterPro" id="IPR038770">
    <property type="entry name" value="Na+/solute_symporter_sf"/>
</dbReference>
<feature type="domain" description="Cation/H+ exchanger transmembrane" evidence="8">
    <location>
        <begin position="21"/>
        <end position="368"/>
    </location>
</feature>
<evidence type="ECO:0000256" key="7">
    <source>
        <dbReference type="SAM" id="Phobius"/>
    </source>
</evidence>
<evidence type="ECO:0000256" key="1">
    <source>
        <dbReference type="ARBA" id="ARBA00004141"/>
    </source>
</evidence>
<dbReference type="PANTHER" id="PTHR42751:SF6">
    <property type="entry name" value="CONSERVED INTEGRAL MEMBRANE TRANSPORT PROTEIN-RELATED"/>
    <property type="match status" value="1"/>
</dbReference>
<dbReference type="EMBL" id="PVTJ01000014">
    <property type="protein sequence ID" value="PRY54823.1"/>
    <property type="molecule type" value="Genomic_DNA"/>
</dbReference>
<feature type="transmembrane region" description="Helical" evidence="7">
    <location>
        <begin position="117"/>
        <end position="138"/>
    </location>
</feature>
<evidence type="ECO:0000256" key="6">
    <source>
        <dbReference type="ARBA" id="ARBA00023136"/>
    </source>
</evidence>
<dbReference type="Proteomes" id="UP000238176">
    <property type="component" value="Unassembled WGS sequence"/>
</dbReference>
<feature type="transmembrane region" description="Helical" evidence="7">
    <location>
        <begin position="12"/>
        <end position="37"/>
    </location>
</feature>
<dbReference type="RefSeq" id="WP_106366702.1">
    <property type="nucleotide sequence ID" value="NZ_PVTJ01000014.1"/>
</dbReference>
<dbReference type="GO" id="GO:0016020">
    <property type="term" value="C:membrane"/>
    <property type="evidence" value="ECO:0007669"/>
    <property type="project" value="UniProtKB-SubCell"/>
</dbReference>
<protein>
    <submittedName>
        <fullName evidence="9">CPA2 family monovalent cation:H+ antiporter-2</fullName>
    </submittedName>
</protein>
<dbReference type="Gene3D" id="1.20.1530.20">
    <property type="match status" value="1"/>
</dbReference>
<dbReference type="OrthoDB" id="3294398at2"/>
<dbReference type="GO" id="GO:0015297">
    <property type="term" value="F:antiporter activity"/>
    <property type="evidence" value="ECO:0007669"/>
    <property type="project" value="InterPro"/>
</dbReference>
<feature type="transmembrane region" description="Helical" evidence="7">
    <location>
        <begin position="57"/>
        <end position="78"/>
    </location>
</feature>
<dbReference type="GO" id="GO:1902600">
    <property type="term" value="P:proton transmembrane transport"/>
    <property type="evidence" value="ECO:0007669"/>
    <property type="project" value="InterPro"/>
</dbReference>
<comment type="caution">
    <text evidence="9">The sequence shown here is derived from an EMBL/GenBank/DDBJ whole genome shotgun (WGS) entry which is preliminary data.</text>
</comment>
<gene>
    <name evidence="9" type="ORF">B0I28_11495</name>
</gene>
<feature type="transmembrane region" description="Helical" evidence="7">
    <location>
        <begin position="357"/>
        <end position="380"/>
    </location>
</feature>
<feature type="transmembrane region" description="Helical" evidence="7">
    <location>
        <begin position="150"/>
        <end position="179"/>
    </location>
</feature>
<evidence type="ECO:0000313" key="9">
    <source>
        <dbReference type="EMBL" id="PRY54823.1"/>
    </source>
</evidence>
<evidence type="ECO:0000256" key="2">
    <source>
        <dbReference type="ARBA" id="ARBA00005551"/>
    </source>
</evidence>
<keyword evidence="3" id="KW-0813">Transport</keyword>
<dbReference type="PANTHER" id="PTHR42751">
    <property type="entry name" value="SODIUM/HYDROGEN EXCHANGER FAMILY/TRKA DOMAIN PROTEIN"/>
    <property type="match status" value="1"/>
</dbReference>
<evidence type="ECO:0000256" key="4">
    <source>
        <dbReference type="ARBA" id="ARBA00022692"/>
    </source>
</evidence>
<evidence type="ECO:0000256" key="5">
    <source>
        <dbReference type="ARBA" id="ARBA00022989"/>
    </source>
</evidence>
<evidence type="ECO:0000259" key="8">
    <source>
        <dbReference type="Pfam" id="PF00999"/>
    </source>
</evidence>
<reference evidence="9 10" key="1">
    <citation type="submission" date="2018-03" db="EMBL/GenBank/DDBJ databases">
        <title>Genomic Encyclopedia of Type Strains, Phase III (KMG-III): the genomes of soil and plant-associated and newly described type strains.</title>
        <authorList>
            <person name="Whitman W."/>
        </authorList>
    </citation>
    <scope>NUCLEOTIDE SEQUENCE [LARGE SCALE GENOMIC DNA]</scope>
    <source>
        <strain evidence="9 10">CGMCC 4.7067</strain>
    </source>
</reference>
<name>A0A2T0UA62_9ACTN</name>
<feature type="transmembrane region" description="Helical" evidence="7">
    <location>
        <begin position="90"/>
        <end position="111"/>
    </location>
</feature>
<comment type="subcellular location">
    <subcellularLocation>
        <location evidence="1">Membrane</location>
        <topology evidence="1">Multi-pass membrane protein</topology>
    </subcellularLocation>
</comment>
<keyword evidence="5 7" id="KW-1133">Transmembrane helix</keyword>
<organism evidence="9 10">
    <name type="scientific">Glycomyces artemisiae</name>
    <dbReference type="NCBI Taxonomy" id="1076443"/>
    <lineage>
        <taxon>Bacteria</taxon>
        <taxon>Bacillati</taxon>
        <taxon>Actinomycetota</taxon>
        <taxon>Actinomycetes</taxon>
        <taxon>Glycomycetales</taxon>
        <taxon>Glycomycetaceae</taxon>
        <taxon>Glycomyces</taxon>
    </lineage>
</organism>
<feature type="transmembrane region" description="Helical" evidence="7">
    <location>
        <begin position="218"/>
        <end position="251"/>
    </location>
</feature>
<evidence type="ECO:0000313" key="10">
    <source>
        <dbReference type="Proteomes" id="UP000238176"/>
    </source>
</evidence>
<keyword evidence="4 7" id="KW-0812">Transmembrane</keyword>
<keyword evidence="6 7" id="KW-0472">Membrane</keyword>
<feature type="transmembrane region" description="Helical" evidence="7">
    <location>
        <begin position="185"/>
        <end position="206"/>
    </location>
</feature>
<evidence type="ECO:0000256" key="3">
    <source>
        <dbReference type="ARBA" id="ARBA00022448"/>
    </source>
</evidence>
<accession>A0A2T0UA62</accession>
<sequence length="396" mass="40379">MHGTVELLLELGLLVGALGLLGAIAGKAGISAIPLYLVAGLAFGHGGIYEMHAITGFLDVGAEVGVVLLLFTLGLEYTPRELLGTMKTSWLGAVVDLVLNAAPGVACALILGWGPIAAVVFGGVTYVSSSGIIAKVLSDLGWLGNRETPTILALLVAEDMIMALYLPILTTLLAGLAFAQAASGLGIALLAVAGAFVVASRFGGLLSRFLESPNDEILLLKVMGIVLVIAGLAEQVHVSAAVGAFIVGMALSGEVSRQAEETLEPLKNLFAAIFFVNFGLETDPTALPPVLPVAILLAVVTIATKFATGWWAAGRSGSAFTGKLRAGLVLLPRGEFSIVIAGLGVAAGLNSQLGSVAAAYVLILAAIGPLAPRLAGPIVAKRRKKARARRLADAAA</sequence>
<dbReference type="InterPro" id="IPR006153">
    <property type="entry name" value="Cation/H_exchanger_TM"/>
</dbReference>
<dbReference type="Pfam" id="PF00999">
    <property type="entry name" value="Na_H_Exchanger"/>
    <property type="match status" value="1"/>
</dbReference>
<feature type="transmembrane region" description="Helical" evidence="7">
    <location>
        <begin position="334"/>
        <end position="351"/>
    </location>
</feature>
<keyword evidence="10" id="KW-1185">Reference proteome</keyword>
<feature type="transmembrane region" description="Helical" evidence="7">
    <location>
        <begin position="290"/>
        <end position="313"/>
    </location>
</feature>
<dbReference type="AlphaFoldDB" id="A0A2T0UA62"/>
<comment type="similarity">
    <text evidence="2">Belongs to the monovalent cation:proton antiporter 2 (CPA2) transporter (TC 2.A.37) family.</text>
</comment>